<dbReference type="OrthoDB" id="3519933at2759"/>
<evidence type="ECO:0000256" key="1">
    <source>
        <dbReference type="ARBA" id="ARBA00001974"/>
    </source>
</evidence>
<dbReference type="GO" id="GO:0031169">
    <property type="term" value="P:ferrichrome biosynthetic process"/>
    <property type="evidence" value="ECO:0007669"/>
    <property type="project" value="EnsemblFungi"/>
</dbReference>
<comment type="catalytic activity">
    <reaction evidence="11">
        <text>L-ornithine + NADPH + O2 = N(5)-hydroxy-L-ornithine + NADP(+) + H2O</text>
        <dbReference type="Rhea" id="RHEA:41508"/>
        <dbReference type="ChEBI" id="CHEBI:15377"/>
        <dbReference type="ChEBI" id="CHEBI:15379"/>
        <dbReference type="ChEBI" id="CHEBI:46911"/>
        <dbReference type="ChEBI" id="CHEBI:57783"/>
        <dbReference type="ChEBI" id="CHEBI:58349"/>
        <dbReference type="ChEBI" id="CHEBI:78275"/>
        <dbReference type="EC" id="1.14.13.196"/>
    </reaction>
</comment>
<evidence type="ECO:0000256" key="3">
    <source>
        <dbReference type="ARBA" id="ARBA00007588"/>
    </source>
</evidence>
<name>W9XCJ2_9EURO</name>
<dbReference type="EMBL" id="AMGY01000009">
    <property type="protein sequence ID" value="EXJ78212.1"/>
    <property type="molecule type" value="Genomic_DNA"/>
</dbReference>
<evidence type="ECO:0000256" key="4">
    <source>
        <dbReference type="ARBA" id="ARBA00012881"/>
    </source>
</evidence>
<comment type="cofactor">
    <cofactor evidence="1">
        <name>FAD</name>
        <dbReference type="ChEBI" id="CHEBI:57692"/>
    </cofactor>
</comment>
<dbReference type="GO" id="GO:0016491">
    <property type="term" value="F:oxidoreductase activity"/>
    <property type="evidence" value="ECO:0007669"/>
    <property type="project" value="UniProtKB-KW"/>
</dbReference>
<evidence type="ECO:0000256" key="8">
    <source>
        <dbReference type="ARBA" id="ARBA00022857"/>
    </source>
</evidence>
<proteinExistence type="inferred from homology"/>
<feature type="compositionally biased region" description="Polar residues" evidence="13">
    <location>
        <begin position="1"/>
        <end position="11"/>
    </location>
</feature>
<evidence type="ECO:0000256" key="13">
    <source>
        <dbReference type="SAM" id="MobiDB-lite"/>
    </source>
</evidence>
<dbReference type="Pfam" id="PF13434">
    <property type="entry name" value="Lys_Orn_oxgnase"/>
    <property type="match status" value="1"/>
</dbReference>
<evidence type="ECO:0000256" key="6">
    <source>
        <dbReference type="ARBA" id="ARBA00022630"/>
    </source>
</evidence>
<dbReference type="InterPro" id="IPR025700">
    <property type="entry name" value="Lys/Orn_oxygenase"/>
</dbReference>
<dbReference type="EC" id="1.14.13.196" evidence="4"/>
<sequence length="483" mass="53972">MNPSAATSSPVQGRGPSRPLHAPAKLHAPALEEVHDLLSVGFGPASLAVAIALSDSLQQAQAEVGQVANVPRVRFLEKQRSFKWHSGMLLPGAKMQISFIKDLATLRDPRSYFTFLNYLKEHDRLVSFTNLSTFLPSRLEFDDYLQWAARHFDNVVEYGQQVESIRPHKLGGQRRKYDCFEVVSRNLATGETTSFLTRNVIIAAGGTPVIPAIFKGYGDRALHSSEYLTKIERVLPDKATPYSIAVVGSGQSGAEVFNDLHSRYPNATTRLIFRDTALRPSDDSPFVNEVFNPDAIDTFFEATMDVRNYSLNKNRATNYSVVRLELIEKIYDELYLQGIKEPDPVRWQHRLLSARKIVGVGEDEAKTQLRLMMLSSDPSRKRPQEILSFDCVVLATGYRRDSHIAMLKGCQPINAEPTGQWQPGRDYGLKLNRETVAEGTGIWLQGCNEKTHGLSDSLLSVLSTRSAELVESIFGKNFNLGSR</sequence>
<evidence type="ECO:0000256" key="10">
    <source>
        <dbReference type="ARBA" id="ARBA00030351"/>
    </source>
</evidence>
<dbReference type="eggNOG" id="KOG1399">
    <property type="taxonomic scope" value="Eukaryota"/>
</dbReference>
<reference evidence="14 15" key="1">
    <citation type="submission" date="2013-03" db="EMBL/GenBank/DDBJ databases">
        <title>The Genome Sequence of Capronia epimyces CBS 606.96.</title>
        <authorList>
            <consortium name="The Broad Institute Genomics Platform"/>
            <person name="Cuomo C."/>
            <person name="de Hoog S."/>
            <person name="Gorbushina A."/>
            <person name="Walker B."/>
            <person name="Young S.K."/>
            <person name="Zeng Q."/>
            <person name="Gargeya S."/>
            <person name="Fitzgerald M."/>
            <person name="Haas B."/>
            <person name="Abouelleil A."/>
            <person name="Allen A.W."/>
            <person name="Alvarado L."/>
            <person name="Arachchi H.M."/>
            <person name="Berlin A.M."/>
            <person name="Chapman S.B."/>
            <person name="Gainer-Dewar J."/>
            <person name="Goldberg J."/>
            <person name="Griggs A."/>
            <person name="Gujja S."/>
            <person name="Hansen M."/>
            <person name="Howarth C."/>
            <person name="Imamovic A."/>
            <person name="Ireland A."/>
            <person name="Larimer J."/>
            <person name="McCowan C."/>
            <person name="Murphy C."/>
            <person name="Pearson M."/>
            <person name="Poon T.W."/>
            <person name="Priest M."/>
            <person name="Roberts A."/>
            <person name="Saif S."/>
            <person name="Shea T."/>
            <person name="Sisk P."/>
            <person name="Sykes S."/>
            <person name="Wortman J."/>
            <person name="Nusbaum C."/>
            <person name="Birren B."/>
        </authorList>
    </citation>
    <scope>NUCLEOTIDE SEQUENCE [LARGE SCALE GENOMIC DNA]</scope>
    <source>
        <strain evidence="14 15">CBS 606.96</strain>
    </source>
</reference>
<comment type="caution">
    <text evidence="14">The sequence shown here is derived from an EMBL/GenBank/DDBJ whole genome shotgun (WGS) entry which is preliminary data.</text>
</comment>
<evidence type="ECO:0000256" key="5">
    <source>
        <dbReference type="ARBA" id="ARBA00018612"/>
    </source>
</evidence>
<dbReference type="PRINTS" id="PR00368">
    <property type="entry name" value="FADPNR"/>
</dbReference>
<evidence type="ECO:0000313" key="14">
    <source>
        <dbReference type="EMBL" id="EXJ78212.1"/>
    </source>
</evidence>
<accession>W9XCJ2</accession>
<dbReference type="RefSeq" id="XP_007737657.1">
    <property type="nucleotide sequence ID" value="XM_007739467.1"/>
</dbReference>
<dbReference type="AlphaFoldDB" id="W9XCJ2"/>
<evidence type="ECO:0000256" key="11">
    <source>
        <dbReference type="ARBA" id="ARBA00047598"/>
    </source>
</evidence>
<evidence type="ECO:0000256" key="2">
    <source>
        <dbReference type="ARBA" id="ARBA00004924"/>
    </source>
</evidence>
<organism evidence="14 15">
    <name type="scientific">Capronia epimyces CBS 606.96</name>
    <dbReference type="NCBI Taxonomy" id="1182542"/>
    <lineage>
        <taxon>Eukaryota</taxon>
        <taxon>Fungi</taxon>
        <taxon>Dikarya</taxon>
        <taxon>Ascomycota</taxon>
        <taxon>Pezizomycotina</taxon>
        <taxon>Eurotiomycetes</taxon>
        <taxon>Chaetothyriomycetidae</taxon>
        <taxon>Chaetothyriales</taxon>
        <taxon>Herpotrichiellaceae</taxon>
        <taxon>Capronia</taxon>
    </lineage>
</organism>
<comment type="similarity">
    <text evidence="3">Belongs to the lysine N(6)-hydroxylase/L-ornithine N(5)-oxygenase family.</text>
</comment>
<dbReference type="STRING" id="1182542.W9XCJ2"/>
<dbReference type="HOGENOM" id="CLU_020931_2_0_1"/>
<evidence type="ECO:0000256" key="7">
    <source>
        <dbReference type="ARBA" id="ARBA00022827"/>
    </source>
</evidence>
<feature type="region of interest" description="Disordered" evidence="13">
    <location>
        <begin position="1"/>
        <end position="22"/>
    </location>
</feature>
<dbReference type="GO" id="GO:0010106">
    <property type="term" value="P:cellular response to iron ion starvation"/>
    <property type="evidence" value="ECO:0007669"/>
    <property type="project" value="EnsemblFungi"/>
</dbReference>
<keyword evidence="9" id="KW-0560">Oxidoreductase</keyword>
<comment type="pathway">
    <text evidence="2">Siderophore biosynthesis.</text>
</comment>
<comment type="catalytic activity">
    <reaction evidence="12">
        <text>L-ornithine + NADH + O2 = N(5)-hydroxy-L-ornithine + NAD(+) + H2O</text>
        <dbReference type="Rhea" id="RHEA:41512"/>
        <dbReference type="ChEBI" id="CHEBI:15377"/>
        <dbReference type="ChEBI" id="CHEBI:15379"/>
        <dbReference type="ChEBI" id="CHEBI:46911"/>
        <dbReference type="ChEBI" id="CHEBI:57540"/>
        <dbReference type="ChEBI" id="CHEBI:57945"/>
        <dbReference type="ChEBI" id="CHEBI:78275"/>
        <dbReference type="EC" id="1.14.13.196"/>
    </reaction>
</comment>
<keyword evidence="15" id="KW-1185">Reference proteome</keyword>
<gene>
    <name evidence="14" type="ORF">A1O3_09373</name>
</gene>
<evidence type="ECO:0000256" key="12">
    <source>
        <dbReference type="ARBA" id="ARBA00049248"/>
    </source>
</evidence>
<dbReference type="Proteomes" id="UP000019478">
    <property type="component" value="Unassembled WGS sequence"/>
</dbReference>
<dbReference type="PANTHER" id="PTHR42802:SF1">
    <property type="entry name" value="L-ORNITHINE N(5)-MONOOXYGENASE"/>
    <property type="match status" value="1"/>
</dbReference>
<dbReference type="PANTHER" id="PTHR42802">
    <property type="entry name" value="MONOOXYGENASE"/>
    <property type="match status" value="1"/>
</dbReference>
<dbReference type="Gene3D" id="3.50.50.60">
    <property type="entry name" value="FAD/NAD(P)-binding domain"/>
    <property type="match status" value="1"/>
</dbReference>
<dbReference type="InterPro" id="IPR036188">
    <property type="entry name" value="FAD/NAD-bd_sf"/>
</dbReference>
<dbReference type="GeneID" id="19173457"/>
<evidence type="ECO:0000313" key="15">
    <source>
        <dbReference type="Proteomes" id="UP000019478"/>
    </source>
</evidence>
<evidence type="ECO:0000256" key="9">
    <source>
        <dbReference type="ARBA" id="ARBA00023002"/>
    </source>
</evidence>
<keyword evidence="8" id="KW-0521">NADP</keyword>
<keyword evidence="6" id="KW-0285">Flavoprotein</keyword>
<keyword evidence="7" id="KW-0274">FAD</keyword>
<protein>
    <recommendedName>
        <fullName evidence="5">L-ornithine N(5)-monooxygenase</fullName>
        <ecNumber evidence="4">1.14.13.196</ecNumber>
    </recommendedName>
    <alternativeName>
        <fullName evidence="10">L-ornithine N(5)-oxygenase</fullName>
    </alternativeName>
</protein>
<dbReference type="SUPFAM" id="SSF51905">
    <property type="entry name" value="FAD/NAD(P)-binding domain"/>
    <property type="match status" value="1"/>
</dbReference>